<proteinExistence type="predicted"/>
<sequence>MTRCCLGYLLQRCSLTTVVISLALNSQIAPLSLARARAACSIPSLSRGARAASASPAALAEEPLGFRGI</sequence>
<name>A0A2I0B0K2_9ASPA</name>
<protein>
    <submittedName>
        <fullName evidence="1">Uncharacterized protein</fullName>
    </submittedName>
</protein>
<gene>
    <name evidence="1" type="ORF">AXF42_Ash006229</name>
</gene>
<dbReference type="Proteomes" id="UP000236161">
    <property type="component" value="Unassembled WGS sequence"/>
</dbReference>
<dbReference type="EMBL" id="KZ451932">
    <property type="protein sequence ID" value="PKA61332.1"/>
    <property type="molecule type" value="Genomic_DNA"/>
</dbReference>
<evidence type="ECO:0000313" key="2">
    <source>
        <dbReference type="Proteomes" id="UP000236161"/>
    </source>
</evidence>
<accession>A0A2I0B0K2</accession>
<keyword evidence="2" id="KW-1185">Reference proteome</keyword>
<organism evidence="1 2">
    <name type="scientific">Apostasia shenzhenica</name>
    <dbReference type="NCBI Taxonomy" id="1088818"/>
    <lineage>
        <taxon>Eukaryota</taxon>
        <taxon>Viridiplantae</taxon>
        <taxon>Streptophyta</taxon>
        <taxon>Embryophyta</taxon>
        <taxon>Tracheophyta</taxon>
        <taxon>Spermatophyta</taxon>
        <taxon>Magnoliopsida</taxon>
        <taxon>Liliopsida</taxon>
        <taxon>Asparagales</taxon>
        <taxon>Orchidaceae</taxon>
        <taxon>Apostasioideae</taxon>
        <taxon>Apostasia</taxon>
    </lineage>
</organism>
<dbReference type="AlphaFoldDB" id="A0A2I0B0K2"/>
<evidence type="ECO:0000313" key="1">
    <source>
        <dbReference type="EMBL" id="PKA61332.1"/>
    </source>
</evidence>
<reference evidence="1 2" key="1">
    <citation type="journal article" date="2017" name="Nature">
        <title>The Apostasia genome and the evolution of orchids.</title>
        <authorList>
            <person name="Zhang G.Q."/>
            <person name="Liu K.W."/>
            <person name="Li Z."/>
            <person name="Lohaus R."/>
            <person name="Hsiao Y.Y."/>
            <person name="Niu S.C."/>
            <person name="Wang J.Y."/>
            <person name="Lin Y.C."/>
            <person name="Xu Q."/>
            <person name="Chen L.J."/>
            <person name="Yoshida K."/>
            <person name="Fujiwara S."/>
            <person name="Wang Z.W."/>
            <person name="Zhang Y.Q."/>
            <person name="Mitsuda N."/>
            <person name="Wang M."/>
            <person name="Liu G.H."/>
            <person name="Pecoraro L."/>
            <person name="Huang H.X."/>
            <person name="Xiao X.J."/>
            <person name="Lin M."/>
            <person name="Wu X.Y."/>
            <person name="Wu W.L."/>
            <person name="Chen Y.Y."/>
            <person name="Chang S.B."/>
            <person name="Sakamoto S."/>
            <person name="Ohme-Takagi M."/>
            <person name="Yagi M."/>
            <person name="Zeng S.J."/>
            <person name="Shen C.Y."/>
            <person name="Yeh C.M."/>
            <person name="Luo Y.B."/>
            <person name="Tsai W.C."/>
            <person name="Van de Peer Y."/>
            <person name="Liu Z.J."/>
        </authorList>
    </citation>
    <scope>NUCLEOTIDE SEQUENCE [LARGE SCALE GENOMIC DNA]</scope>
    <source>
        <strain evidence="2">cv. Shenzhen</strain>
        <tissue evidence="1">Stem</tissue>
    </source>
</reference>